<feature type="region of interest" description="Disordered" evidence="1">
    <location>
        <begin position="305"/>
        <end position="326"/>
    </location>
</feature>
<feature type="compositionally biased region" description="Basic and acidic residues" evidence="1">
    <location>
        <begin position="305"/>
        <end position="318"/>
    </location>
</feature>
<accession>A0A672Z6N0</accession>
<name>A0A672Z6N0_9TELE</name>
<keyword evidence="3" id="KW-1185">Reference proteome</keyword>
<evidence type="ECO:0000313" key="3">
    <source>
        <dbReference type="Proteomes" id="UP000472271"/>
    </source>
</evidence>
<dbReference type="Proteomes" id="UP000472271">
    <property type="component" value="Chromosome 9"/>
</dbReference>
<feature type="compositionally biased region" description="Basic and acidic residues" evidence="1">
    <location>
        <begin position="9"/>
        <end position="22"/>
    </location>
</feature>
<reference evidence="2" key="2">
    <citation type="submission" date="2025-08" db="UniProtKB">
        <authorList>
            <consortium name="Ensembl"/>
        </authorList>
    </citation>
    <scope>IDENTIFICATION</scope>
</reference>
<reference evidence="2" key="1">
    <citation type="submission" date="2019-06" db="EMBL/GenBank/DDBJ databases">
        <authorList>
            <consortium name="Wellcome Sanger Institute Data Sharing"/>
        </authorList>
    </citation>
    <scope>NUCLEOTIDE SEQUENCE [LARGE SCALE GENOMIC DNA]</scope>
</reference>
<sequence length="618" mass="69221">MPLFGRGKKGLEPRQKKTRSGEFLRSRRMRDEDGHVASLTRLCLLSLADNMKEVWVKDYAEKYLDRVSFRYIMGPFNLLPGELVEELTLLLCSRKQLSRPALHLLLVPQLRSLSLEGCPGLVTSALCAQIAARCQGLYCLDLSGAQQLPSKALSETLCCLPSLRSLSLAGTPSDSCVIRVVAEHCRLLRHLDVSRCHLLSPAALLVLGGGAVCFLLALDIGFGEQEADPVAMATYLLLTLPDLEKVALEGIGQACSLILHREFDQMDEFTDREGVPRMEKVWKECRHRQDMGSWKKKEAATTDKEEEEKVLFEGHSSESEEDAVTDEELNCFHEQADDKRGRGSGEDCLTLALREVQGLSCDSLDSLRCLCPDISTISVNIDDCNDAGTRRRNGSLLARGLQTWSGQLQSLSVQYSGPMEVLFHAIDVTGSSLVSLTLEGVKTSHHTPLLEVIRVCPRLRNLHITADPPTMVLEEEDMEDVEAWHDDVDLPRLPHLSTLTLNFSYEHSQMKPCLLAGSPLLEKISLVSVPCPLDCIFKDLLHPFYLRYRLNADPQAFQTLGRVQHLNLTRSDMMIDTVKLIIQQSRSLKVVDLSYCWNISKFHFIGCQRLSKVKLIWV</sequence>
<feature type="region of interest" description="Disordered" evidence="1">
    <location>
        <begin position="1"/>
        <end position="22"/>
    </location>
</feature>
<dbReference type="Ensembl" id="ENSSORT00005012902.1">
    <property type="protein sequence ID" value="ENSSORP00005012505.1"/>
    <property type="gene ID" value="ENSSORG00005006565.1"/>
</dbReference>
<organism evidence="2 3">
    <name type="scientific">Sphaeramia orbicularis</name>
    <name type="common">orbiculate cardinalfish</name>
    <dbReference type="NCBI Taxonomy" id="375764"/>
    <lineage>
        <taxon>Eukaryota</taxon>
        <taxon>Metazoa</taxon>
        <taxon>Chordata</taxon>
        <taxon>Craniata</taxon>
        <taxon>Vertebrata</taxon>
        <taxon>Euteleostomi</taxon>
        <taxon>Actinopterygii</taxon>
        <taxon>Neopterygii</taxon>
        <taxon>Teleostei</taxon>
        <taxon>Neoteleostei</taxon>
        <taxon>Acanthomorphata</taxon>
        <taxon>Gobiaria</taxon>
        <taxon>Kurtiformes</taxon>
        <taxon>Apogonoidei</taxon>
        <taxon>Apogonidae</taxon>
        <taxon>Apogoninae</taxon>
        <taxon>Sphaeramia</taxon>
    </lineage>
</organism>
<proteinExistence type="predicted"/>
<dbReference type="SUPFAM" id="SSF52058">
    <property type="entry name" value="L domain-like"/>
    <property type="match status" value="1"/>
</dbReference>
<dbReference type="AlphaFoldDB" id="A0A672Z6N0"/>
<dbReference type="Gene3D" id="3.80.10.10">
    <property type="entry name" value="Ribonuclease Inhibitor"/>
    <property type="match status" value="2"/>
</dbReference>
<evidence type="ECO:0000256" key="1">
    <source>
        <dbReference type="SAM" id="MobiDB-lite"/>
    </source>
</evidence>
<evidence type="ECO:0000313" key="2">
    <source>
        <dbReference type="Ensembl" id="ENSSORP00005012505.1"/>
    </source>
</evidence>
<gene>
    <name evidence="2" type="primary">si:ch211-214j8.12</name>
</gene>
<dbReference type="PANTHER" id="PTHR38926:SF72">
    <property type="entry name" value="IM:7136021-RELATED"/>
    <property type="match status" value="1"/>
</dbReference>
<dbReference type="InParanoid" id="A0A672Z6N0"/>
<dbReference type="PANTHER" id="PTHR38926">
    <property type="entry name" value="F-BOX DOMAIN CONTAINING PROTEIN, EXPRESSED"/>
    <property type="match status" value="1"/>
</dbReference>
<dbReference type="SMART" id="SM00367">
    <property type="entry name" value="LRR_CC"/>
    <property type="match status" value="3"/>
</dbReference>
<dbReference type="InterPro" id="IPR032675">
    <property type="entry name" value="LRR_dom_sf"/>
</dbReference>
<reference evidence="2" key="3">
    <citation type="submission" date="2025-09" db="UniProtKB">
        <authorList>
            <consortium name="Ensembl"/>
        </authorList>
    </citation>
    <scope>IDENTIFICATION</scope>
</reference>
<protein>
    <submittedName>
        <fullName evidence="2">Si:ch211-214j8.12</fullName>
    </submittedName>
</protein>
<dbReference type="InterPro" id="IPR006553">
    <property type="entry name" value="Leu-rich_rpt_Cys-con_subtyp"/>
</dbReference>